<dbReference type="InterPro" id="IPR008279">
    <property type="entry name" value="PEP-util_enz_mobile_dom"/>
</dbReference>
<dbReference type="PANTHER" id="PTHR22931">
    <property type="entry name" value="PHOSPHOENOLPYRUVATE DIKINASE-RELATED"/>
    <property type="match status" value="1"/>
</dbReference>
<reference evidence="3 4" key="1">
    <citation type="journal article" date="2023" name="Hortic Res">
        <title>The complete reference genome for grapevine (Vitis vinifera L.) genetics and breeding.</title>
        <authorList>
            <person name="Shi X."/>
            <person name="Cao S."/>
            <person name="Wang X."/>
            <person name="Huang S."/>
            <person name="Wang Y."/>
            <person name="Liu Z."/>
            <person name="Liu W."/>
            <person name="Leng X."/>
            <person name="Peng Y."/>
            <person name="Wang N."/>
            <person name="Wang Y."/>
            <person name="Ma Z."/>
            <person name="Xu X."/>
            <person name="Zhang F."/>
            <person name="Xue H."/>
            <person name="Zhong H."/>
            <person name="Wang Y."/>
            <person name="Zhang K."/>
            <person name="Velt A."/>
            <person name="Avia K."/>
            <person name="Holtgrawe D."/>
            <person name="Grimplet J."/>
            <person name="Matus J.T."/>
            <person name="Ware D."/>
            <person name="Wu X."/>
            <person name="Wang H."/>
            <person name="Liu C."/>
            <person name="Fang Y."/>
            <person name="Rustenholz C."/>
            <person name="Cheng Z."/>
            <person name="Xiao H."/>
            <person name="Zhou Y."/>
        </authorList>
    </citation>
    <scope>NUCLEOTIDE SEQUENCE [LARGE SCALE GENOMIC DNA]</scope>
    <source>
        <strain evidence="4">cv. Pinot noir / PN40024</strain>
        <tissue evidence="3">Leaf</tissue>
    </source>
</reference>
<organism evidence="3 4">
    <name type="scientific">Vitis vinifera</name>
    <name type="common">Grape</name>
    <dbReference type="NCBI Taxonomy" id="29760"/>
    <lineage>
        <taxon>Eukaryota</taxon>
        <taxon>Viridiplantae</taxon>
        <taxon>Streptophyta</taxon>
        <taxon>Embryophyta</taxon>
        <taxon>Tracheophyta</taxon>
        <taxon>Spermatophyta</taxon>
        <taxon>Magnoliopsida</taxon>
        <taxon>eudicotyledons</taxon>
        <taxon>Gunneridae</taxon>
        <taxon>Pentapetalae</taxon>
        <taxon>rosids</taxon>
        <taxon>Vitales</taxon>
        <taxon>Vitaceae</taxon>
        <taxon>Viteae</taxon>
        <taxon>Vitis</taxon>
    </lineage>
</organism>
<dbReference type="SUPFAM" id="SSF55831">
    <property type="entry name" value="Thymidylate synthase/dCMP hydroxymethylase"/>
    <property type="match status" value="1"/>
</dbReference>
<evidence type="ECO:0000313" key="3">
    <source>
        <dbReference type="EMBL" id="WKA03540.1"/>
    </source>
</evidence>
<dbReference type="InterPro" id="IPR036637">
    <property type="entry name" value="Phosphohistidine_dom_sf"/>
</dbReference>
<dbReference type="InterPro" id="IPR010121">
    <property type="entry name" value="Pyruvate_phosphate_dikinase"/>
</dbReference>
<feature type="domain" description="PEP-utilising enzyme mobile" evidence="2">
    <location>
        <begin position="60"/>
        <end position="124"/>
    </location>
</feature>
<keyword evidence="1" id="KW-0732">Signal</keyword>
<dbReference type="PANTHER" id="PTHR22931:SF9">
    <property type="entry name" value="PYRUVATE, PHOSPHATE DIKINASE 1, CHLOROPLASTIC"/>
    <property type="match status" value="1"/>
</dbReference>
<dbReference type="SUPFAM" id="SSF52009">
    <property type="entry name" value="Phosphohistidine domain"/>
    <property type="match status" value="1"/>
</dbReference>
<dbReference type="Gene3D" id="3.50.30.10">
    <property type="entry name" value="Phosphohistidine domain"/>
    <property type="match status" value="1"/>
</dbReference>
<accession>A0ABY9DAE1</accession>
<keyword evidence="4" id="KW-1185">Reference proteome</keyword>
<sequence length="235" mass="26364">MHLLYLEFLSSALMVEAVQSLTDAAKQYLVCRYKDITGFQEEETALPLAGIEVVLSGCLLHAVVGILTARGGMISHAAVIACEWGKCYVSGCSEICVNDIEKVIIVGNKVIKEDDWISLNGSTGKMILGKQALVPLIRHLKVMNFASDERIKVVRKLIMAPAESSSHTTFFFNSHESIKFEVKKFSFLHKMIFERHEKYVYLRLVEAIISNNVQRDDKTRTGTLSKSGCQMRFNL</sequence>
<evidence type="ECO:0000313" key="4">
    <source>
        <dbReference type="Proteomes" id="UP001227230"/>
    </source>
</evidence>
<evidence type="ECO:0000256" key="1">
    <source>
        <dbReference type="SAM" id="SignalP"/>
    </source>
</evidence>
<dbReference type="Pfam" id="PF00391">
    <property type="entry name" value="PEP-utilizers"/>
    <property type="match status" value="1"/>
</dbReference>
<feature type="signal peptide" evidence="1">
    <location>
        <begin position="1"/>
        <end position="17"/>
    </location>
</feature>
<dbReference type="EMBL" id="CP126661">
    <property type="protein sequence ID" value="WKA03540.1"/>
    <property type="molecule type" value="Genomic_DNA"/>
</dbReference>
<protein>
    <recommendedName>
        <fullName evidence="2">PEP-utilising enzyme mobile domain-containing protein</fullName>
    </recommendedName>
</protein>
<dbReference type="InterPro" id="IPR036926">
    <property type="entry name" value="Thymidate_synth/dCMP_Mease_sf"/>
</dbReference>
<dbReference type="Gene3D" id="3.30.572.10">
    <property type="entry name" value="Thymidylate synthase/dCMP hydroxymethylase domain"/>
    <property type="match status" value="1"/>
</dbReference>
<dbReference type="Proteomes" id="UP001227230">
    <property type="component" value="Chromosome 14"/>
</dbReference>
<evidence type="ECO:0000259" key="2">
    <source>
        <dbReference type="Pfam" id="PF00391"/>
    </source>
</evidence>
<name>A0ABY9DAE1_VITVI</name>
<feature type="chain" id="PRO_5046134096" description="PEP-utilising enzyme mobile domain-containing protein" evidence="1">
    <location>
        <begin position="18"/>
        <end position="235"/>
    </location>
</feature>
<proteinExistence type="predicted"/>
<gene>
    <name evidence="3" type="ORF">VitviT2T_021643</name>
</gene>